<dbReference type="PANTHER" id="PTHR42724:SF1">
    <property type="entry name" value="TETRAACYLDISACCHARIDE 4'-KINASE, MITOCHONDRIAL-RELATED"/>
    <property type="match status" value="1"/>
</dbReference>
<evidence type="ECO:0000256" key="5">
    <source>
        <dbReference type="ARBA" id="ARBA00022516"/>
    </source>
</evidence>
<evidence type="ECO:0000256" key="11">
    <source>
        <dbReference type="ARBA" id="ARBA00023098"/>
    </source>
</evidence>
<keyword evidence="6 13" id="KW-0441">Lipid A biosynthesis</keyword>
<comment type="function">
    <text evidence="1 13">Transfers the gamma-phosphate of ATP to the 4'-position of a tetraacyldisaccharide 1-phosphate intermediate (termed DS-1-P) to form tetraacyldisaccharide 1,4'-bis-phosphate (lipid IVA).</text>
</comment>
<keyword evidence="14" id="KW-1133">Transmembrane helix</keyword>
<evidence type="ECO:0000256" key="1">
    <source>
        <dbReference type="ARBA" id="ARBA00002274"/>
    </source>
</evidence>
<keyword evidence="10 13" id="KW-0067">ATP-binding</keyword>
<dbReference type="SUPFAM" id="SSF52540">
    <property type="entry name" value="P-loop containing nucleoside triphosphate hydrolases"/>
    <property type="match status" value="1"/>
</dbReference>
<keyword evidence="9 13" id="KW-0418">Kinase</keyword>
<dbReference type="GO" id="GO:0009244">
    <property type="term" value="P:lipopolysaccharide core region biosynthetic process"/>
    <property type="evidence" value="ECO:0007669"/>
    <property type="project" value="TreeGrafter"/>
</dbReference>
<proteinExistence type="inferred from homology"/>
<dbReference type="InterPro" id="IPR003758">
    <property type="entry name" value="LpxK"/>
</dbReference>
<dbReference type="AlphaFoldDB" id="A0A2Z5V6Y0"/>
<keyword evidence="5 13" id="KW-0444">Lipid biosynthesis</keyword>
<comment type="catalytic activity">
    <reaction evidence="13">
        <text>a lipid A disaccharide + ATP = a lipid IVA + ADP + H(+)</text>
        <dbReference type="Rhea" id="RHEA:67840"/>
        <dbReference type="ChEBI" id="CHEBI:15378"/>
        <dbReference type="ChEBI" id="CHEBI:30616"/>
        <dbReference type="ChEBI" id="CHEBI:176343"/>
        <dbReference type="ChEBI" id="CHEBI:176425"/>
        <dbReference type="ChEBI" id="CHEBI:456216"/>
        <dbReference type="EC" id="2.7.1.130"/>
    </reaction>
</comment>
<keyword evidence="8 13" id="KW-0547">Nucleotide-binding</keyword>
<evidence type="ECO:0000256" key="2">
    <source>
        <dbReference type="ARBA" id="ARBA00004870"/>
    </source>
</evidence>
<dbReference type="EMBL" id="AP018005">
    <property type="protein sequence ID" value="BBB14867.1"/>
    <property type="molecule type" value="Genomic_DNA"/>
</dbReference>
<evidence type="ECO:0000313" key="16">
    <source>
        <dbReference type="Proteomes" id="UP000282483"/>
    </source>
</evidence>
<dbReference type="GO" id="GO:0009029">
    <property type="term" value="F:lipid-A 4'-kinase activity"/>
    <property type="evidence" value="ECO:0007669"/>
    <property type="project" value="UniProtKB-UniRule"/>
</dbReference>
<comment type="similarity">
    <text evidence="13">Belongs to the LpxK family.</text>
</comment>
<name>A0A2Z5V6Y0_9COXI</name>
<dbReference type="OrthoDB" id="9766423at2"/>
<dbReference type="KEGG" id="rvi:RVIR1_03470"/>
<dbReference type="PANTHER" id="PTHR42724">
    <property type="entry name" value="TETRAACYLDISACCHARIDE 4'-KINASE"/>
    <property type="match status" value="1"/>
</dbReference>
<dbReference type="GO" id="GO:0005524">
    <property type="term" value="F:ATP binding"/>
    <property type="evidence" value="ECO:0007669"/>
    <property type="project" value="UniProtKB-UniRule"/>
</dbReference>
<dbReference type="EC" id="2.7.1.130" evidence="3 13"/>
<dbReference type="Proteomes" id="UP000282483">
    <property type="component" value="Chromosome"/>
</dbReference>
<evidence type="ECO:0000256" key="6">
    <source>
        <dbReference type="ARBA" id="ARBA00022556"/>
    </source>
</evidence>
<dbReference type="Pfam" id="PF02606">
    <property type="entry name" value="LpxK"/>
    <property type="match status" value="1"/>
</dbReference>
<evidence type="ECO:0000256" key="10">
    <source>
        <dbReference type="ARBA" id="ARBA00022840"/>
    </source>
</evidence>
<evidence type="ECO:0000256" key="13">
    <source>
        <dbReference type="HAMAP-Rule" id="MF_00409"/>
    </source>
</evidence>
<dbReference type="GO" id="GO:0009245">
    <property type="term" value="P:lipid A biosynthetic process"/>
    <property type="evidence" value="ECO:0007669"/>
    <property type="project" value="UniProtKB-UniRule"/>
</dbReference>
<evidence type="ECO:0000256" key="14">
    <source>
        <dbReference type="SAM" id="Phobius"/>
    </source>
</evidence>
<dbReference type="HAMAP" id="MF_00409">
    <property type="entry name" value="LpxK"/>
    <property type="match status" value="1"/>
</dbReference>
<feature type="transmembrane region" description="Helical" evidence="14">
    <location>
        <begin position="12"/>
        <end position="31"/>
    </location>
</feature>
<dbReference type="NCBIfam" id="TIGR00682">
    <property type="entry name" value="lpxK"/>
    <property type="match status" value="1"/>
</dbReference>
<protein>
    <recommendedName>
        <fullName evidence="4 13">Tetraacyldisaccharide 4'-kinase</fullName>
        <ecNumber evidence="3 13">2.7.1.130</ecNumber>
    </recommendedName>
    <alternativeName>
        <fullName evidence="12 13">Lipid A 4'-kinase</fullName>
    </alternativeName>
</protein>
<feature type="binding site" evidence="13">
    <location>
        <begin position="53"/>
        <end position="60"/>
    </location>
    <ligand>
        <name>ATP</name>
        <dbReference type="ChEBI" id="CHEBI:30616"/>
    </ligand>
</feature>
<dbReference type="UniPathway" id="UPA00359">
    <property type="reaction ID" value="UER00482"/>
</dbReference>
<evidence type="ECO:0000256" key="8">
    <source>
        <dbReference type="ARBA" id="ARBA00022741"/>
    </source>
</evidence>
<dbReference type="InterPro" id="IPR027417">
    <property type="entry name" value="P-loop_NTPase"/>
</dbReference>
<evidence type="ECO:0000256" key="9">
    <source>
        <dbReference type="ARBA" id="ARBA00022777"/>
    </source>
</evidence>
<keyword evidence="14" id="KW-0812">Transmembrane</keyword>
<organism evidence="15 16">
    <name type="scientific">Candidatus Rickettsiella viridis</name>
    <dbReference type="NCBI Taxonomy" id="676208"/>
    <lineage>
        <taxon>Bacteria</taxon>
        <taxon>Pseudomonadati</taxon>
        <taxon>Pseudomonadota</taxon>
        <taxon>Gammaproteobacteria</taxon>
        <taxon>Legionellales</taxon>
        <taxon>Coxiellaceae</taxon>
        <taxon>Rickettsiella</taxon>
    </lineage>
</organism>
<dbReference type="GO" id="GO:0005886">
    <property type="term" value="C:plasma membrane"/>
    <property type="evidence" value="ECO:0007669"/>
    <property type="project" value="TreeGrafter"/>
</dbReference>
<keyword evidence="7 13" id="KW-0808">Transferase</keyword>
<keyword evidence="16" id="KW-1185">Reference proteome</keyword>
<evidence type="ECO:0000313" key="15">
    <source>
        <dbReference type="EMBL" id="BBB14867.1"/>
    </source>
</evidence>
<keyword evidence="11 13" id="KW-0443">Lipid metabolism</keyword>
<comment type="pathway">
    <text evidence="2 13">Glycolipid biosynthesis; lipid IV(A) biosynthesis; lipid IV(A) from (3R)-3-hydroxytetradecanoyl-[acyl-carrier-protein] and UDP-N-acetyl-alpha-D-glucosamine: step 6/6.</text>
</comment>
<gene>
    <name evidence="13 15" type="primary">lpxK</name>
    <name evidence="15" type="ORF">RVIR1_03470</name>
</gene>
<accession>A0A2Z5V6Y0</accession>
<reference evidence="15 16" key="1">
    <citation type="submission" date="2017-03" db="EMBL/GenBank/DDBJ databases">
        <title>The genome sequence of Candidatus Rickettsiella viridis.</title>
        <authorList>
            <person name="Nikoh N."/>
            <person name="Tsuchida T."/>
            <person name="Yamaguchi K."/>
            <person name="Maeda T."/>
            <person name="Shigenobu S."/>
            <person name="Fukatsu T."/>
        </authorList>
    </citation>
    <scope>NUCLEOTIDE SEQUENCE [LARGE SCALE GENOMIC DNA]</scope>
    <source>
        <strain evidence="15 16">Ap-RA04</strain>
    </source>
</reference>
<evidence type="ECO:0000256" key="4">
    <source>
        <dbReference type="ARBA" id="ARBA00016436"/>
    </source>
</evidence>
<evidence type="ECO:0000256" key="3">
    <source>
        <dbReference type="ARBA" id="ARBA00012071"/>
    </source>
</evidence>
<evidence type="ECO:0000256" key="12">
    <source>
        <dbReference type="ARBA" id="ARBA00029757"/>
    </source>
</evidence>
<dbReference type="RefSeq" id="WP_126322379.1">
    <property type="nucleotide sequence ID" value="NZ_AP018005.1"/>
</dbReference>
<evidence type="ECO:0000256" key="7">
    <source>
        <dbReference type="ARBA" id="ARBA00022679"/>
    </source>
</evidence>
<sequence>MLALWNKNYIAYLLWPFSLLYRTFVFFRHKLYQFHIKKINKFPVPIIVIGNLTVGGTGKTPLVIEVVQFLQKKGWRPGVISRGYGGKAKHYPYQVHTQSNPREVGDEPLLIVRNTGCPTVIDPNRSRGVNTLLGKKNCNIVVSDDGLQHLALGRNIEIAVIDGQRRFGNGFCLPAGPLREPISRLKTVDFIIIKEAYSQQLDFRQGAARTKPPEGILIHEDGELNGNTAENSSAKSIAGPNEFGMLLVPEYFYQLIHPENKQNPDYFHGKQLHAVAGIGNPEQFFNNLRALGLTIIEHPFPDHHFFKPRDLNYGKDAIILMTEKDAVKCRGLVDARLWCLKAKATLDEAFFNSLLNRITQINNNPKSSSR</sequence>
<keyword evidence="14" id="KW-0472">Membrane</keyword>